<feature type="coiled-coil region" evidence="2">
    <location>
        <begin position="771"/>
        <end position="805"/>
    </location>
</feature>
<feature type="domain" description="Golgin subfamily A conserved" evidence="4">
    <location>
        <begin position="419"/>
        <end position="660"/>
    </location>
</feature>
<proteinExistence type="predicted"/>
<dbReference type="GO" id="GO:0007030">
    <property type="term" value="P:Golgi organization"/>
    <property type="evidence" value="ECO:0007669"/>
    <property type="project" value="TreeGrafter"/>
</dbReference>
<feature type="domain" description="Golgin subfamily A conserved" evidence="4">
    <location>
        <begin position="768"/>
        <end position="862"/>
    </location>
</feature>
<dbReference type="GO" id="GO:0005801">
    <property type="term" value="C:cis-Golgi network"/>
    <property type="evidence" value="ECO:0007669"/>
    <property type="project" value="TreeGrafter"/>
</dbReference>
<dbReference type="InterPro" id="IPR024858">
    <property type="entry name" value="GOLGA"/>
</dbReference>
<evidence type="ECO:0000259" key="4">
    <source>
        <dbReference type="Pfam" id="PF15070"/>
    </source>
</evidence>
<sequence length="955" mass="109929">MADSVKAQKLAAARKKLKEYQQKSQKPRNTETKNEEIAHNVDALSSSTHSSINGSFDIVSLESVPPESIQTSPFQNYFDTSTGNVCSNQINFFDSISQANDNFSSGNFFKDDTPIVEDAFLVHSHSPANSIENKCNEDLQNDHQFVTIEDAKKFSQYVHDFHKDGENLKTPIINSNIESLRQLSSQITELIKDEPVTDTHQTSDLERRNLELANLLEQERLNSHSTQIQLREYQNRIEQLQLESQEVRTDFERRLNREVGPLQEQLQCHVQTVGILIGEKTELSTALSQSQLLAKQKVSECEELQGRLKTSRSRVADLERDLQLLKTTKLKYEQSHTFEEEIEKLNKDNQANLLETREKFDIKSKENLELQRQVHEVTHHLSLAQLKIEQITSGENLQVETQIENLTQHKISLEKQVLELSEALKTTGVERDQASAQYQHYVQQLNNQVASLANKLESVTSENETLIKREQNLVHHIGELEKHLQMLQEEHVNVTTNKSTSNETKKNLDIAMESLQNLQIDKDKLQEGFDIAISERNDLMKELEGKKDLIESLKSEMENIRADKPDNAKLLAAMESDKVAAARAVEQNSQLKQQLEEMQQAFVKMSNDKLDLTDHLTSEEFRNKELSEKLSHVEHQLHTLSDAIAIKDNELTHTRNKLEQQNKQQLQHDQLNDRLRHYEAQDGSAHTLQHELQKAFEQVEQLTKENSTLKEELSKMNSSIQDQLSRERLQLLTNENVDNASLNIEVGSQTVSEVDDIKSVDLSMLDKEVAMRHLEEKFTRTMADIANLTEEKQRLEHIVTQLQDETETIGEYIALYQHQRGILQQRTQEKDNQLKRLAYDRENVKKKLDTLNELVKKLVIEKGVLTPEFLEQHKKLNFDTDLCTEHAKMQKQMNTLVEQNSNRNLNHENNNVNTETAKEIIALLTDIKTSNLIQPKDCLENFHPCAWCSGQLLTV</sequence>
<dbReference type="GO" id="GO:0032580">
    <property type="term" value="C:Golgi cisterna membrane"/>
    <property type="evidence" value="ECO:0007669"/>
    <property type="project" value="TreeGrafter"/>
</dbReference>
<protein>
    <recommendedName>
        <fullName evidence="4">Golgin subfamily A conserved domain-containing protein</fullName>
    </recommendedName>
</protein>
<keyword evidence="6" id="KW-1185">Reference proteome</keyword>
<feature type="coiled-coil region" evidence="2">
    <location>
        <begin position="834"/>
        <end position="861"/>
    </location>
</feature>
<organism evidence="5 6">
    <name type="scientific">Aquatica leii</name>
    <dbReference type="NCBI Taxonomy" id="1421715"/>
    <lineage>
        <taxon>Eukaryota</taxon>
        <taxon>Metazoa</taxon>
        <taxon>Ecdysozoa</taxon>
        <taxon>Arthropoda</taxon>
        <taxon>Hexapoda</taxon>
        <taxon>Insecta</taxon>
        <taxon>Pterygota</taxon>
        <taxon>Neoptera</taxon>
        <taxon>Endopterygota</taxon>
        <taxon>Coleoptera</taxon>
        <taxon>Polyphaga</taxon>
        <taxon>Elateriformia</taxon>
        <taxon>Elateroidea</taxon>
        <taxon>Lampyridae</taxon>
        <taxon>Luciolinae</taxon>
        <taxon>Aquatica</taxon>
    </lineage>
</organism>
<comment type="caution">
    <text evidence="5">The sequence shown here is derived from an EMBL/GenBank/DDBJ whole genome shotgun (WGS) entry which is preliminary data.</text>
</comment>
<gene>
    <name evidence="5" type="ORF">RN001_008689</name>
</gene>
<dbReference type="AlphaFoldDB" id="A0AAN7SPC2"/>
<dbReference type="EMBL" id="JARPUR010000003">
    <property type="protein sequence ID" value="KAK4880543.1"/>
    <property type="molecule type" value="Genomic_DNA"/>
</dbReference>
<evidence type="ECO:0000313" key="5">
    <source>
        <dbReference type="EMBL" id="KAK4880543.1"/>
    </source>
</evidence>
<feature type="coiled-coil region" evidence="2">
    <location>
        <begin position="396"/>
        <end position="719"/>
    </location>
</feature>
<accession>A0AAN7SPC2</accession>
<feature type="coiled-coil region" evidence="2">
    <location>
        <begin position="301"/>
        <end position="335"/>
    </location>
</feature>
<dbReference type="Pfam" id="PF15070">
    <property type="entry name" value="GOLGA2L5"/>
    <property type="match status" value="2"/>
</dbReference>
<feature type="region of interest" description="Disordered" evidence="3">
    <location>
        <begin position="13"/>
        <end position="36"/>
    </location>
</feature>
<dbReference type="Proteomes" id="UP001353858">
    <property type="component" value="Unassembled WGS sequence"/>
</dbReference>
<reference evidence="6" key="1">
    <citation type="submission" date="2023-01" db="EMBL/GenBank/DDBJ databases">
        <title>Key to firefly adult light organ development and bioluminescence: homeobox transcription factors regulate luciferase expression and transportation to peroxisome.</title>
        <authorList>
            <person name="Fu X."/>
        </authorList>
    </citation>
    <scope>NUCLEOTIDE SEQUENCE [LARGE SCALE GENOMIC DNA]</scope>
</reference>
<evidence type="ECO:0000256" key="3">
    <source>
        <dbReference type="SAM" id="MobiDB-lite"/>
    </source>
</evidence>
<dbReference type="PANTHER" id="PTHR10881:SF46">
    <property type="entry name" value="GOLGIN SUBFAMILY A MEMBER 2"/>
    <property type="match status" value="1"/>
</dbReference>
<evidence type="ECO:0000256" key="2">
    <source>
        <dbReference type="SAM" id="Coils"/>
    </source>
</evidence>
<evidence type="ECO:0000256" key="1">
    <source>
        <dbReference type="ARBA" id="ARBA00023054"/>
    </source>
</evidence>
<name>A0AAN7SPC2_9COLE</name>
<dbReference type="PANTHER" id="PTHR10881">
    <property type="entry name" value="GOLGIN SUBFAMILY A MEMBER-RELATED"/>
    <property type="match status" value="1"/>
</dbReference>
<dbReference type="InterPro" id="IPR043976">
    <property type="entry name" value="GOLGA_cons_dom"/>
</dbReference>
<keyword evidence="1 2" id="KW-0175">Coiled coil</keyword>
<feature type="coiled-coil region" evidence="2">
    <location>
        <begin position="216"/>
        <end position="250"/>
    </location>
</feature>
<evidence type="ECO:0000313" key="6">
    <source>
        <dbReference type="Proteomes" id="UP001353858"/>
    </source>
</evidence>
<dbReference type="GO" id="GO:0000137">
    <property type="term" value="C:Golgi cis cisterna"/>
    <property type="evidence" value="ECO:0007669"/>
    <property type="project" value="TreeGrafter"/>
</dbReference>